<sequence length="154" mass="17576">MQFTQISLASAVFFLGTMTVVKGVALAVPDSDQPTSPQPKPPAGPDPNFVWTPPEFPEDKPEDGYCKYTECDVNGAYETWLTQEVCINSGFNYQLEGHCWNNAGSYIDFDLFTRNCQLYARMGWTEPTQLGKYHRWYDRKHYASEGVSAFCFHY</sequence>
<evidence type="ECO:0000256" key="1">
    <source>
        <dbReference type="SAM" id="MobiDB-lite"/>
    </source>
</evidence>
<name>A0A1X7RNG0_ZYMT9</name>
<organism evidence="3 4">
    <name type="scientific">Zymoseptoria tritici (strain ST99CH_3D7)</name>
    <dbReference type="NCBI Taxonomy" id="1276538"/>
    <lineage>
        <taxon>Eukaryota</taxon>
        <taxon>Fungi</taxon>
        <taxon>Dikarya</taxon>
        <taxon>Ascomycota</taxon>
        <taxon>Pezizomycotina</taxon>
        <taxon>Dothideomycetes</taxon>
        <taxon>Dothideomycetidae</taxon>
        <taxon>Mycosphaerellales</taxon>
        <taxon>Mycosphaerellaceae</taxon>
        <taxon>Zymoseptoria</taxon>
    </lineage>
</organism>
<feature type="region of interest" description="Disordered" evidence="1">
    <location>
        <begin position="30"/>
        <end position="54"/>
    </location>
</feature>
<proteinExistence type="predicted"/>
<feature type="chain" id="PRO_5013344623" evidence="2">
    <location>
        <begin position="24"/>
        <end position="154"/>
    </location>
</feature>
<evidence type="ECO:0000256" key="2">
    <source>
        <dbReference type="SAM" id="SignalP"/>
    </source>
</evidence>
<dbReference type="Proteomes" id="UP000215127">
    <property type="component" value="Chromosome 3"/>
</dbReference>
<gene>
    <name evidence="3" type="ORF">ZT3D7_G3687</name>
</gene>
<feature type="compositionally biased region" description="Pro residues" evidence="1">
    <location>
        <begin position="36"/>
        <end position="45"/>
    </location>
</feature>
<reference evidence="3 4" key="1">
    <citation type="submission" date="2016-06" db="EMBL/GenBank/DDBJ databases">
        <authorList>
            <person name="Kjaerup R.B."/>
            <person name="Dalgaard T.S."/>
            <person name="Juul-Madsen H.R."/>
        </authorList>
    </citation>
    <scope>NUCLEOTIDE SEQUENCE [LARGE SCALE GENOMIC DNA]</scope>
</reference>
<feature type="signal peptide" evidence="2">
    <location>
        <begin position="1"/>
        <end position="23"/>
    </location>
</feature>
<keyword evidence="4" id="KW-1185">Reference proteome</keyword>
<evidence type="ECO:0000313" key="4">
    <source>
        <dbReference type="Proteomes" id="UP000215127"/>
    </source>
</evidence>
<accession>A0A1X7RNG0</accession>
<keyword evidence="2" id="KW-0732">Signal</keyword>
<protein>
    <submittedName>
        <fullName evidence="3">Uncharacterized protein</fullName>
    </submittedName>
</protein>
<dbReference type="AlphaFoldDB" id="A0A1X7RNG0"/>
<dbReference type="EMBL" id="LT853694">
    <property type="protein sequence ID" value="SMQ48537.1"/>
    <property type="molecule type" value="Genomic_DNA"/>
</dbReference>
<evidence type="ECO:0000313" key="3">
    <source>
        <dbReference type="EMBL" id="SMQ48537.1"/>
    </source>
</evidence>